<gene>
    <name evidence="1" type="ORF">FHS87_004508</name>
</gene>
<organism evidence="1 2">
    <name type="scientific">Muricoccus pecuniae</name>
    <dbReference type="NCBI Taxonomy" id="693023"/>
    <lineage>
        <taxon>Bacteria</taxon>
        <taxon>Pseudomonadati</taxon>
        <taxon>Pseudomonadota</taxon>
        <taxon>Alphaproteobacteria</taxon>
        <taxon>Acetobacterales</taxon>
        <taxon>Roseomonadaceae</taxon>
        <taxon>Muricoccus</taxon>
    </lineage>
</organism>
<evidence type="ECO:0000313" key="2">
    <source>
        <dbReference type="Proteomes" id="UP000580654"/>
    </source>
</evidence>
<reference evidence="1 2" key="1">
    <citation type="submission" date="2020-08" db="EMBL/GenBank/DDBJ databases">
        <title>Genomic Encyclopedia of Type Strains, Phase IV (KMG-IV): sequencing the most valuable type-strain genomes for metagenomic binning, comparative biology and taxonomic classification.</title>
        <authorList>
            <person name="Goeker M."/>
        </authorList>
    </citation>
    <scope>NUCLEOTIDE SEQUENCE [LARGE SCALE GENOMIC DNA]</scope>
    <source>
        <strain evidence="1 2">DSM 25622</strain>
    </source>
</reference>
<name>A0A840YIP6_9PROT</name>
<comment type="caution">
    <text evidence="1">The sequence shown here is derived from an EMBL/GenBank/DDBJ whole genome shotgun (WGS) entry which is preliminary data.</text>
</comment>
<dbReference type="RefSeq" id="WP_184521755.1">
    <property type="nucleotide sequence ID" value="NZ_JACIJD010000043.1"/>
</dbReference>
<dbReference type="Proteomes" id="UP000580654">
    <property type="component" value="Unassembled WGS sequence"/>
</dbReference>
<proteinExistence type="predicted"/>
<protein>
    <submittedName>
        <fullName evidence="1">Uncharacterized protein</fullName>
    </submittedName>
</protein>
<dbReference type="EMBL" id="JACIJD010000043">
    <property type="protein sequence ID" value="MBB5696437.1"/>
    <property type="molecule type" value="Genomic_DNA"/>
</dbReference>
<evidence type="ECO:0000313" key="1">
    <source>
        <dbReference type="EMBL" id="MBB5696437.1"/>
    </source>
</evidence>
<accession>A0A840YIP6</accession>
<sequence length="68" mass="7251">MSLSESPLLRDGTPDALPVLAEEVEVLARVSRFGKVRAAEQFDASGFPLFPSSNEDAVASWTADAEQA</sequence>
<keyword evidence="2" id="KW-1185">Reference proteome</keyword>
<dbReference type="AlphaFoldDB" id="A0A840YIP6"/>